<dbReference type="Pfam" id="PF16575">
    <property type="entry name" value="CLP1_P"/>
    <property type="match status" value="1"/>
</dbReference>
<comment type="similarity">
    <text evidence="2">Belongs to the Clp1 family. NOL9/GRC3 subfamily.</text>
</comment>
<comment type="function">
    <text evidence="1">Polynucleotide 5'-kinase involved in rRNA processing.</text>
</comment>
<keyword evidence="7" id="KW-0418">Kinase</keyword>
<evidence type="ECO:0000256" key="7">
    <source>
        <dbReference type="ARBA" id="ARBA00022777"/>
    </source>
</evidence>
<evidence type="ECO:0000256" key="2">
    <source>
        <dbReference type="ARBA" id="ARBA00011003"/>
    </source>
</evidence>
<evidence type="ECO:0000256" key="6">
    <source>
        <dbReference type="ARBA" id="ARBA00022741"/>
    </source>
</evidence>
<feature type="compositionally biased region" description="Acidic residues" evidence="9">
    <location>
        <begin position="66"/>
        <end position="77"/>
    </location>
</feature>
<dbReference type="Proteomes" id="UP001521222">
    <property type="component" value="Unassembled WGS sequence"/>
</dbReference>
<evidence type="ECO:0000313" key="12">
    <source>
        <dbReference type="Proteomes" id="UP001521222"/>
    </source>
</evidence>
<accession>A0ABR3QV18</accession>
<dbReference type="SUPFAM" id="SSF52540">
    <property type="entry name" value="P-loop containing nucleoside triphosphate hydrolases"/>
    <property type="match status" value="1"/>
</dbReference>
<evidence type="ECO:0000259" key="10">
    <source>
        <dbReference type="Pfam" id="PF16575"/>
    </source>
</evidence>
<evidence type="ECO:0000256" key="4">
    <source>
        <dbReference type="ARBA" id="ARBA00019824"/>
    </source>
</evidence>
<gene>
    <name evidence="11" type="primary">GRC3</name>
    <name evidence="11" type="ORF">SLS59_007999</name>
</gene>
<dbReference type="InterPro" id="IPR032319">
    <property type="entry name" value="CLP1_P"/>
</dbReference>
<proteinExistence type="inferred from homology"/>
<sequence length="675" mass="75307">MPVKRRKLEDTVPVASTQKATARAEKPLSAIAAARLRAQAATKPAVVEETTLEPLPAPSSPPAEELVSEYEESEPEPEPVVAKRNLKFCNWQHNPKDVFTENGSELSCNLDKNTTIALVGHFDFKVSRGAININGANIGAVTREGEKGRTYRAYVPATSPIFKIRGLDGKNHVQFTSCKEPTPFANLNPLYGDIWNTGSQGERRRTFGIITNSEDDPLQRPLQPHTSPEDWLRTIEDCASEPSTTIILGSPESGKSTFSRRLLNRYLTGMGKTKPAVPAICYLDIDQSKPEYSPHGQISLVVVRQLNLGPSFTHPTIASQPGAERDEIVRSHVIPTSVVNYLDYFRECVEDLYLAYKNLYSRDTTLPLVINTSGSLYATQFELSEQLLKRSRPQNIVHLGDTRAIDTATADRLHTLQTLARQHRSVLYEITAQTPSLSPLRTDTELRAMHIQSYFHLTALSPNPTWTPKLLTTYHPWEFTYRSTPTHAQDMVGFLNLSEPLSPSSLIHTLNGSIIYIVQSSSSQIPTPYTSLPRTPRSGIPYFPTNSKLGLVEPLDPRTTRVMCAALIRGFDPERSMVQVLVPKAMENLMAGLKAERTVFVAGCCEMPEWSYVEDAYLRQYEENAGERKFGEAEELGTWVEREDVVDGMGYLNTVRRVRKFITGEKDKSGEGNGK</sequence>
<evidence type="ECO:0000256" key="9">
    <source>
        <dbReference type="SAM" id="MobiDB-lite"/>
    </source>
</evidence>
<evidence type="ECO:0000256" key="1">
    <source>
        <dbReference type="ARBA" id="ARBA00003798"/>
    </source>
</evidence>
<organism evidence="11 12">
    <name type="scientific">Nothophoma quercina</name>
    <dbReference type="NCBI Taxonomy" id="749835"/>
    <lineage>
        <taxon>Eukaryota</taxon>
        <taxon>Fungi</taxon>
        <taxon>Dikarya</taxon>
        <taxon>Ascomycota</taxon>
        <taxon>Pezizomycotina</taxon>
        <taxon>Dothideomycetes</taxon>
        <taxon>Pleosporomycetidae</taxon>
        <taxon>Pleosporales</taxon>
        <taxon>Pleosporineae</taxon>
        <taxon>Didymellaceae</taxon>
        <taxon>Nothophoma</taxon>
    </lineage>
</organism>
<dbReference type="EMBL" id="JAKIXB020000030">
    <property type="protein sequence ID" value="KAL1596010.1"/>
    <property type="molecule type" value="Genomic_DNA"/>
</dbReference>
<keyword evidence="8" id="KW-0067">ATP-binding</keyword>
<dbReference type="Gene3D" id="3.40.50.300">
    <property type="entry name" value="P-loop containing nucleotide triphosphate hydrolases"/>
    <property type="match status" value="1"/>
</dbReference>
<protein>
    <recommendedName>
        <fullName evidence="4">Polynucleotide 5'-hydroxyl-kinase GRC3</fullName>
    </recommendedName>
    <alternativeName>
        <fullName evidence="3">Polynucleotide 5'-hydroxyl-kinase grc3</fullName>
    </alternativeName>
</protein>
<keyword evidence="5" id="KW-0808">Transferase</keyword>
<dbReference type="PANTHER" id="PTHR12755">
    <property type="entry name" value="CLEAVAGE/POLYADENYLATION FACTOR IA SUBUNIT CLP1P"/>
    <property type="match status" value="1"/>
</dbReference>
<dbReference type="PANTHER" id="PTHR12755:SF3">
    <property type="entry name" value="POLYNUCLEOTIDE 5'-HYDROXYL-KINASE NOL9"/>
    <property type="match status" value="1"/>
</dbReference>
<feature type="domain" description="Clp1 P-loop" evidence="10">
    <location>
        <begin position="249"/>
        <end position="456"/>
    </location>
</feature>
<dbReference type="InterPro" id="IPR027417">
    <property type="entry name" value="P-loop_NTPase"/>
</dbReference>
<comment type="caution">
    <text evidence="11">The sequence shown here is derived from an EMBL/GenBank/DDBJ whole genome shotgun (WGS) entry which is preliminary data.</text>
</comment>
<name>A0ABR3QV18_9PLEO</name>
<feature type="region of interest" description="Disordered" evidence="9">
    <location>
        <begin position="1"/>
        <end position="25"/>
    </location>
</feature>
<evidence type="ECO:0000256" key="3">
    <source>
        <dbReference type="ARBA" id="ARBA00018706"/>
    </source>
</evidence>
<evidence type="ECO:0000256" key="5">
    <source>
        <dbReference type="ARBA" id="ARBA00022679"/>
    </source>
</evidence>
<dbReference type="InterPro" id="IPR045116">
    <property type="entry name" value="Clp1/Grc3"/>
</dbReference>
<evidence type="ECO:0000313" key="11">
    <source>
        <dbReference type="EMBL" id="KAL1596010.1"/>
    </source>
</evidence>
<reference evidence="11 12" key="1">
    <citation type="submission" date="2024-02" db="EMBL/GenBank/DDBJ databases">
        <title>De novo assembly and annotation of 12 fungi associated with fruit tree decline syndrome in Ontario, Canada.</title>
        <authorList>
            <person name="Sulman M."/>
            <person name="Ellouze W."/>
            <person name="Ilyukhin E."/>
        </authorList>
    </citation>
    <scope>NUCLEOTIDE SEQUENCE [LARGE SCALE GENOMIC DNA]</scope>
    <source>
        <strain evidence="11 12">M97-236</strain>
    </source>
</reference>
<feature type="region of interest" description="Disordered" evidence="9">
    <location>
        <begin position="42"/>
        <end position="77"/>
    </location>
</feature>
<evidence type="ECO:0000256" key="8">
    <source>
        <dbReference type="ARBA" id="ARBA00022840"/>
    </source>
</evidence>
<keyword evidence="6" id="KW-0547">Nucleotide-binding</keyword>
<keyword evidence="12" id="KW-1185">Reference proteome</keyword>